<dbReference type="NCBIfam" id="TIGR03728">
    <property type="entry name" value="glyco_access_1"/>
    <property type="match status" value="1"/>
</dbReference>
<comment type="caution">
    <text evidence="5">The sequence shown here is derived from an EMBL/GenBank/DDBJ whole genome shotgun (WGS) entry which is preliminary data.</text>
</comment>
<evidence type="ECO:0000256" key="2">
    <source>
        <dbReference type="ARBA" id="ARBA00022679"/>
    </source>
</evidence>
<gene>
    <name evidence="5" type="ORF">ABID28_000634</name>
</gene>
<keyword evidence="6" id="KW-1185">Reference proteome</keyword>
<evidence type="ECO:0000259" key="4">
    <source>
        <dbReference type="Pfam" id="PF08759"/>
    </source>
</evidence>
<accession>A0ABV2JE02</accession>
<dbReference type="Proteomes" id="UP001549037">
    <property type="component" value="Unassembled WGS sequence"/>
</dbReference>
<protein>
    <submittedName>
        <fullName evidence="5">Glycosyltransferase family protein</fullName>
    </submittedName>
</protein>
<proteinExistence type="predicted"/>
<sequence length="580" mass="66846">MKAVHVLSISESLDFVLEHFSSVARFGDGEVDIMMGRSIPYQKYDPALAAFLKQILLTPSNSQLMVCLPDVFEHLERYNQSAQSFWHHHFNQYSSFYDKYCQSDWYGSTFISRPYIDLKDKTEAKSSFQKLKKLWERRDILIVEGETSRSGVGNDLFDNAASISRIICPSKDAFEQRSAIYNAIKRHAEGKLILLMLGPTAKVLAYDLSQEGYQAIDIGHIDSEYEWFKMGATHKVKLANKHTAEFNYDKDIVFDDDTSYSSQILEKVSLSGDEDKVEMIELDKNKEIISVIVPVYNVAPYLKRCIDSILKQTHTDFELLLINDGSTDGSVLICQEYVEKDSRIHLYHQNNQGVSAARNLGIDKANGNYITFIDSDDFVEDIYLEKLYKALKDNGSDISAVNFSSFNEERQSFLFFITSENYFEKNYKRQEWLDQENMARHNLYMAFTFSPLKLFKKELFEGIRFPLGRLREDDATIYKLYLKADQITFVNAGLYYYSQRQDGLSRTRMLDDIASMISNAEERIALLASMGFDVTEHVASYIARLKKCQTDSLQAGQIELYQELSAKLDLINHYQNQEGQ</sequence>
<dbReference type="SUPFAM" id="SSF53448">
    <property type="entry name" value="Nucleotide-diphospho-sugar transferases"/>
    <property type="match status" value="1"/>
</dbReference>
<dbReference type="InterPro" id="IPR014869">
    <property type="entry name" value="GT-D"/>
</dbReference>
<dbReference type="Pfam" id="PF00535">
    <property type="entry name" value="Glycos_transf_2"/>
    <property type="match status" value="1"/>
</dbReference>
<evidence type="ECO:0000256" key="1">
    <source>
        <dbReference type="ARBA" id="ARBA00022676"/>
    </source>
</evidence>
<dbReference type="CDD" id="cd00761">
    <property type="entry name" value="Glyco_tranf_GTA_type"/>
    <property type="match status" value="1"/>
</dbReference>
<dbReference type="PANTHER" id="PTHR22916">
    <property type="entry name" value="GLYCOSYLTRANSFERASE"/>
    <property type="match status" value="1"/>
</dbReference>
<keyword evidence="1" id="KW-0328">Glycosyltransferase</keyword>
<feature type="domain" description="Glycosyltransferase 2-like" evidence="3">
    <location>
        <begin position="290"/>
        <end position="452"/>
    </location>
</feature>
<dbReference type="EMBL" id="JBEPLN010000007">
    <property type="protein sequence ID" value="MET3633998.1"/>
    <property type="molecule type" value="Genomic_DNA"/>
</dbReference>
<dbReference type="Pfam" id="PF08759">
    <property type="entry name" value="GT-D"/>
    <property type="match status" value="1"/>
</dbReference>
<evidence type="ECO:0000313" key="5">
    <source>
        <dbReference type="EMBL" id="MET3633998.1"/>
    </source>
</evidence>
<dbReference type="InterPro" id="IPR001173">
    <property type="entry name" value="Glyco_trans_2-like"/>
</dbReference>
<evidence type="ECO:0000259" key="3">
    <source>
        <dbReference type="Pfam" id="PF00535"/>
    </source>
</evidence>
<dbReference type="InterPro" id="IPR029044">
    <property type="entry name" value="Nucleotide-diphossugar_trans"/>
</dbReference>
<dbReference type="PANTHER" id="PTHR22916:SF51">
    <property type="entry name" value="GLYCOSYLTRANSFERASE EPSH-RELATED"/>
    <property type="match status" value="1"/>
</dbReference>
<keyword evidence="2" id="KW-0808">Transferase</keyword>
<feature type="domain" description="Glycosyltransferase GT-D fold" evidence="4">
    <location>
        <begin position="23"/>
        <end position="246"/>
    </location>
</feature>
<evidence type="ECO:0000313" key="6">
    <source>
        <dbReference type="Proteomes" id="UP001549037"/>
    </source>
</evidence>
<name>A0ABV2JE02_9STRE</name>
<organism evidence="5 6">
    <name type="scientific">Streptococcus porcorum</name>
    <dbReference type="NCBI Taxonomy" id="701526"/>
    <lineage>
        <taxon>Bacteria</taxon>
        <taxon>Bacillati</taxon>
        <taxon>Bacillota</taxon>
        <taxon>Bacilli</taxon>
        <taxon>Lactobacillales</taxon>
        <taxon>Streptococcaceae</taxon>
        <taxon>Streptococcus</taxon>
    </lineage>
</organism>
<dbReference type="Gene3D" id="3.90.550.10">
    <property type="entry name" value="Spore Coat Polysaccharide Biosynthesis Protein SpsA, Chain A"/>
    <property type="match status" value="1"/>
</dbReference>
<reference evidence="5 6" key="1">
    <citation type="submission" date="2024-06" db="EMBL/GenBank/DDBJ databases">
        <title>Genomic Encyclopedia of Type Strains, Phase IV (KMG-IV): sequencing the most valuable type-strain genomes for metagenomic binning, comparative biology and taxonomic classification.</title>
        <authorList>
            <person name="Goeker M."/>
        </authorList>
    </citation>
    <scope>NUCLEOTIDE SEQUENCE [LARGE SCALE GENOMIC DNA]</scope>
    <source>
        <strain evidence="5 6">DSM 28302</strain>
    </source>
</reference>